<dbReference type="AlphaFoldDB" id="A0A6G8S3D9"/>
<evidence type="ECO:0000313" key="2">
    <source>
        <dbReference type="Proteomes" id="UP000501939"/>
    </source>
</evidence>
<reference evidence="1 2" key="1">
    <citation type="submission" date="2020-03" db="EMBL/GenBank/DDBJ databases">
        <authorList>
            <person name="Zhu W."/>
        </authorList>
    </citation>
    <scope>NUCLEOTIDE SEQUENCE [LARGE SCALE GENOMIC DNA]</scope>
    <source>
        <strain evidence="1 2">185</strain>
    </source>
</reference>
<evidence type="ECO:0000313" key="1">
    <source>
        <dbReference type="EMBL" id="QIO08661.1"/>
    </source>
</evidence>
<accession>A0A6G8S3D9</accession>
<sequence>MKVSKEKIVLEEFAAFEKGRIFSILDFSVYINDKKLRWILRHQFEKGEVIMAFPTIYYKVKMNSFFPDKILSPSIVLALEALTKRTGQKFQHDGGMVILP</sequence>
<dbReference type="RefSeq" id="WP_166323654.1">
    <property type="nucleotide sequence ID" value="NZ_CP049916.1"/>
</dbReference>
<name>A0A6G8S3D9_9GAMM</name>
<dbReference type="Proteomes" id="UP000501939">
    <property type="component" value="Chromosome"/>
</dbReference>
<protein>
    <submittedName>
        <fullName evidence="1">Uncharacterized protein</fullName>
    </submittedName>
</protein>
<gene>
    <name evidence="1" type="ORF">G8D99_06240</name>
</gene>
<proteinExistence type="predicted"/>
<organism evidence="1 2">
    <name type="scientific">Acinetobacter lanii</name>
    <dbReference type="NCBI Taxonomy" id="2715163"/>
    <lineage>
        <taxon>Bacteria</taxon>
        <taxon>Pseudomonadati</taxon>
        <taxon>Pseudomonadota</taxon>
        <taxon>Gammaproteobacteria</taxon>
        <taxon>Moraxellales</taxon>
        <taxon>Moraxellaceae</taxon>
        <taxon>Acinetobacter</taxon>
    </lineage>
</organism>
<keyword evidence="2" id="KW-1185">Reference proteome</keyword>
<dbReference type="EMBL" id="CP049916">
    <property type="protein sequence ID" value="QIO08661.1"/>
    <property type="molecule type" value="Genomic_DNA"/>
</dbReference>
<dbReference type="KEGG" id="alj:G8D99_06240"/>